<reference evidence="5 6" key="1">
    <citation type="submission" date="2024-06" db="EMBL/GenBank/DDBJ databases">
        <title>Genomic Encyclopedia of Type Strains, Phase IV (KMG-IV): sequencing the most valuable type-strain genomes for metagenomic binning, comparative biology and taxonomic classification.</title>
        <authorList>
            <person name="Goeker M."/>
        </authorList>
    </citation>
    <scope>NUCLEOTIDE SEQUENCE [LARGE SCALE GENOMIC DNA]</scope>
    <source>
        <strain evidence="5 6">DSM 17809</strain>
    </source>
</reference>
<dbReference type="SUPFAM" id="SSF55729">
    <property type="entry name" value="Acyl-CoA N-acyltransferases (Nat)"/>
    <property type="match status" value="1"/>
</dbReference>
<dbReference type="Gene3D" id="3.40.630.30">
    <property type="match status" value="1"/>
</dbReference>
<dbReference type="Pfam" id="PF13302">
    <property type="entry name" value="Acetyltransf_3"/>
    <property type="match status" value="1"/>
</dbReference>
<keyword evidence="1" id="KW-0808">Transferase</keyword>
<keyword evidence="6" id="KW-1185">Reference proteome</keyword>
<dbReference type="RefSeq" id="WP_331932150.1">
    <property type="nucleotide sequence ID" value="NZ_JBEPLU010000001.1"/>
</dbReference>
<organism evidence="5 6">
    <name type="scientific">Phenylobacterium koreense</name>
    <dbReference type="NCBI Taxonomy" id="266125"/>
    <lineage>
        <taxon>Bacteria</taxon>
        <taxon>Pseudomonadati</taxon>
        <taxon>Pseudomonadota</taxon>
        <taxon>Alphaproteobacteria</taxon>
        <taxon>Caulobacterales</taxon>
        <taxon>Caulobacteraceae</taxon>
        <taxon>Phenylobacterium</taxon>
    </lineage>
</organism>
<evidence type="ECO:0000256" key="3">
    <source>
        <dbReference type="ARBA" id="ARBA00038502"/>
    </source>
</evidence>
<comment type="caution">
    <text evidence="5">The sequence shown here is derived from an EMBL/GenBank/DDBJ whole genome shotgun (WGS) entry which is preliminary data.</text>
</comment>
<dbReference type="Proteomes" id="UP001549110">
    <property type="component" value="Unassembled WGS sequence"/>
</dbReference>
<sequence length="187" mass="21613">MEDQPPYPLQTPRLLLREFRLEDFDDIHAYATDPLTVRYMDWGPNTEQVTHEFLERQIAQQATWPRRDFSYAVELLAERKVIGSVRLGLSDHRNADFGYSLGSAYWGVGLGAEAARALVNLAFDRFDAHRVWASCDTRNRRSFGVMEKLGLRREGTLRQNQPAHEGGWRDTHIYAVLAHEWAARRNA</sequence>
<evidence type="ECO:0000313" key="5">
    <source>
        <dbReference type="EMBL" id="MET3525151.1"/>
    </source>
</evidence>
<dbReference type="PROSITE" id="PS51186">
    <property type="entry name" value="GNAT"/>
    <property type="match status" value="1"/>
</dbReference>
<evidence type="ECO:0000259" key="4">
    <source>
        <dbReference type="PROSITE" id="PS51186"/>
    </source>
</evidence>
<dbReference type="InterPro" id="IPR016181">
    <property type="entry name" value="Acyl_CoA_acyltransferase"/>
</dbReference>
<evidence type="ECO:0000256" key="1">
    <source>
        <dbReference type="ARBA" id="ARBA00022679"/>
    </source>
</evidence>
<dbReference type="EMBL" id="JBEPLU010000001">
    <property type="protein sequence ID" value="MET3525151.1"/>
    <property type="molecule type" value="Genomic_DNA"/>
</dbReference>
<accession>A0ABV2EDQ0</accession>
<protein>
    <submittedName>
        <fullName evidence="5">RimJ/RimL family protein N-acetyltransferase</fullName>
    </submittedName>
</protein>
<evidence type="ECO:0000256" key="2">
    <source>
        <dbReference type="ARBA" id="ARBA00023315"/>
    </source>
</evidence>
<evidence type="ECO:0000313" key="6">
    <source>
        <dbReference type="Proteomes" id="UP001549110"/>
    </source>
</evidence>
<keyword evidence="2" id="KW-0012">Acyltransferase</keyword>
<gene>
    <name evidence="5" type="ORF">ABID41_000246</name>
</gene>
<dbReference type="InterPro" id="IPR000182">
    <property type="entry name" value="GNAT_dom"/>
</dbReference>
<dbReference type="PANTHER" id="PTHR43792">
    <property type="entry name" value="GNAT FAMILY, PUTATIVE (AFU_ORTHOLOGUE AFUA_3G00765)-RELATED-RELATED"/>
    <property type="match status" value="1"/>
</dbReference>
<dbReference type="InterPro" id="IPR051531">
    <property type="entry name" value="N-acetyltransferase"/>
</dbReference>
<name>A0ABV2EDQ0_9CAUL</name>
<comment type="similarity">
    <text evidence="3">Belongs to the acetyltransferase family. RimJ subfamily.</text>
</comment>
<feature type="domain" description="N-acetyltransferase" evidence="4">
    <location>
        <begin position="14"/>
        <end position="180"/>
    </location>
</feature>
<dbReference type="PANTHER" id="PTHR43792:SF8">
    <property type="entry name" value="[RIBOSOMAL PROTEIN US5]-ALANINE N-ACETYLTRANSFERASE"/>
    <property type="match status" value="1"/>
</dbReference>
<proteinExistence type="inferred from homology"/>